<dbReference type="OrthoDB" id="9764568at2"/>
<feature type="transmembrane region" description="Helical" evidence="1">
    <location>
        <begin position="50"/>
        <end position="74"/>
    </location>
</feature>
<organism evidence="2 3">
    <name type="scientific">Boudabousia tangfeifanii</name>
    <dbReference type="NCBI Taxonomy" id="1912795"/>
    <lineage>
        <taxon>Bacteria</taxon>
        <taxon>Bacillati</taxon>
        <taxon>Actinomycetota</taxon>
        <taxon>Actinomycetes</taxon>
        <taxon>Actinomycetales</taxon>
        <taxon>Actinomycetaceae</taxon>
        <taxon>Boudabousia</taxon>
    </lineage>
</organism>
<evidence type="ECO:0000313" key="2">
    <source>
        <dbReference type="EMBL" id="AOZ72409.1"/>
    </source>
</evidence>
<keyword evidence="1" id="KW-1133">Transmembrane helix</keyword>
<reference evidence="2 3" key="1">
    <citation type="submission" date="2016-10" db="EMBL/GenBank/DDBJ databases">
        <title>Actinomyces aegypiusis sp. nov., isolated from the Aegypius monachus in Qinghai Tibet Plateau China.</title>
        <authorList>
            <person name="Wang Y."/>
        </authorList>
    </citation>
    <scope>NUCLEOTIDE SEQUENCE [LARGE SCALE GENOMIC DNA]</scope>
    <source>
        <strain evidence="2 3">VUL4_3</strain>
    </source>
</reference>
<proteinExistence type="predicted"/>
<keyword evidence="1" id="KW-0472">Membrane</keyword>
<dbReference type="AlphaFoldDB" id="A0A1D9MJP4"/>
<protein>
    <submittedName>
        <fullName evidence="2">Uncharacterized protein</fullName>
    </submittedName>
</protein>
<name>A0A1D9MJP4_9ACTO</name>
<keyword evidence="3" id="KW-1185">Reference proteome</keyword>
<accession>A0A1D9MJP4</accession>
<feature type="transmembrane region" description="Helical" evidence="1">
    <location>
        <begin position="18"/>
        <end position="38"/>
    </location>
</feature>
<dbReference type="RefSeq" id="WP_071163875.1">
    <property type="nucleotide sequence ID" value="NZ_CP017812.1"/>
</dbReference>
<dbReference type="KEGG" id="avu:BK816_03130"/>
<evidence type="ECO:0000256" key="1">
    <source>
        <dbReference type="SAM" id="Phobius"/>
    </source>
</evidence>
<dbReference type="EMBL" id="CP017812">
    <property type="protein sequence ID" value="AOZ72409.1"/>
    <property type="molecule type" value="Genomic_DNA"/>
</dbReference>
<sequence>MSNSKWSGLFSDMPLKGWIFLTLAMISFFVNVGIYHSLKDQPPGQEISLFTLSVYFISIVLAFVFLIIFTYIAWRVGEDRRKVIDQKMAEKYNKKYMD</sequence>
<evidence type="ECO:0000313" key="3">
    <source>
        <dbReference type="Proteomes" id="UP000176288"/>
    </source>
</evidence>
<dbReference type="STRING" id="1912795.BK816_03130"/>
<gene>
    <name evidence="2" type="ORF">BK816_03130</name>
</gene>
<dbReference type="Proteomes" id="UP000176288">
    <property type="component" value="Chromosome"/>
</dbReference>
<keyword evidence="1" id="KW-0812">Transmembrane</keyword>